<protein>
    <recommendedName>
        <fullName evidence="5">Prokaryotic metallothionein</fullName>
    </recommendedName>
</protein>
<feature type="transmembrane region" description="Helical" evidence="2">
    <location>
        <begin position="16"/>
        <end position="34"/>
    </location>
</feature>
<dbReference type="AlphaFoldDB" id="A0A0K6IPV2"/>
<reference evidence="4" key="1">
    <citation type="submission" date="2015-08" db="EMBL/GenBank/DDBJ databases">
        <authorList>
            <person name="Babu N.S."/>
            <person name="Beckwith C.J."/>
            <person name="Beseler K.G."/>
            <person name="Brison A."/>
            <person name="Carone J.V."/>
            <person name="Caskin T.P."/>
            <person name="Diamond M."/>
            <person name="Durham M.E."/>
            <person name="Foxe J.M."/>
            <person name="Go M."/>
            <person name="Henderson B.A."/>
            <person name="Jones I.B."/>
            <person name="McGettigan J.A."/>
            <person name="Micheletti S.J."/>
            <person name="Nasrallah M.E."/>
            <person name="Ortiz D."/>
            <person name="Piller C.R."/>
            <person name="Privatt S.R."/>
            <person name="Schneider S.L."/>
            <person name="Sharp S."/>
            <person name="Smith T.C."/>
            <person name="Stanton J.D."/>
            <person name="Ullery H.E."/>
            <person name="Wilson R.J."/>
            <person name="Serrano M.G."/>
            <person name="Buck G."/>
            <person name="Lee V."/>
            <person name="Wang Y."/>
            <person name="Carvalho R."/>
            <person name="Voegtly L."/>
            <person name="Shi R."/>
            <person name="Duckworth R."/>
            <person name="Johnson A."/>
            <person name="Loviza R."/>
            <person name="Walstead R."/>
            <person name="Shah Z."/>
            <person name="Kiflezghi M."/>
            <person name="Wade K."/>
            <person name="Ball S.L."/>
            <person name="Bradley K.W."/>
            <person name="Asai D.J."/>
            <person name="Bowman C.A."/>
            <person name="Russell D.A."/>
            <person name="Pope W.H."/>
            <person name="Jacobs-Sera D."/>
            <person name="Hendrix R.W."/>
            <person name="Hatfull G.F."/>
        </authorList>
    </citation>
    <scope>NUCLEOTIDE SEQUENCE [LARGE SCALE GENOMIC DNA]</scope>
    <source>
        <strain evidence="4">JCM 19170</strain>
    </source>
</reference>
<feature type="region of interest" description="Disordered" evidence="1">
    <location>
        <begin position="38"/>
        <end position="63"/>
    </location>
</feature>
<evidence type="ECO:0008006" key="5">
    <source>
        <dbReference type="Google" id="ProtNLM"/>
    </source>
</evidence>
<keyword evidence="2" id="KW-0812">Transmembrane</keyword>
<evidence type="ECO:0000313" key="4">
    <source>
        <dbReference type="Proteomes" id="UP000182108"/>
    </source>
</evidence>
<proteinExistence type="predicted"/>
<organism evidence="3 4">
    <name type="scientific">Tepidiphilus thermophilus</name>
    <dbReference type="NCBI Taxonomy" id="876478"/>
    <lineage>
        <taxon>Bacteria</taxon>
        <taxon>Pseudomonadati</taxon>
        <taxon>Pseudomonadota</taxon>
        <taxon>Hydrogenophilia</taxon>
        <taxon>Hydrogenophilales</taxon>
        <taxon>Hydrogenophilaceae</taxon>
        <taxon>Tepidiphilus</taxon>
    </lineage>
</organism>
<evidence type="ECO:0000256" key="1">
    <source>
        <dbReference type="SAM" id="MobiDB-lite"/>
    </source>
</evidence>
<accession>A0A0K6IPV2</accession>
<name>A0A0K6IPV2_9PROT</name>
<evidence type="ECO:0000256" key="2">
    <source>
        <dbReference type="SAM" id="Phobius"/>
    </source>
</evidence>
<keyword evidence="2" id="KW-0472">Membrane</keyword>
<dbReference type="NCBIfam" id="NF041023">
    <property type="entry name" value="PP0621_fam"/>
    <property type="match status" value="1"/>
</dbReference>
<keyword evidence="4" id="KW-1185">Reference proteome</keyword>
<dbReference type="EMBL" id="CYHH01000001">
    <property type="protein sequence ID" value="CUB05109.1"/>
    <property type="molecule type" value="Genomic_DNA"/>
</dbReference>
<keyword evidence="2" id="KW-1133">Transmembrane helix</keyword>
<gene>
    <name evidence="3" type="ORF">Ga0061068_101216</name>
</gene>
<dbReference type="Proteomes" id="UP000182108">
    <property type="component" value="Unassembled WGS sequence"/>
</dbReference>
<evidence type="ECO:0000313" key="3">
    <source>
        <dbReference type="EMBL" id="CUB05109.1"/>
    </source>
</evidence>
<sequence length="103" mass="11629">MGTRYNRFFGPVRDAVMRWLFWFVVLLAVVWWVRRRFLDGGGSRPGEESARSGRGHRKPSAEAEPMVQCARCGVFVPASEAVRAGGQTFCCEAHRQEGARARE</sequence>
<dbReference type="InterPro" id="IPR049708">
    <property type="entry name" value="PP0621-like"/>
</dbReference>